<evidence type="ECO:0000313" key="3">
    <source>
        <dbReference type="EMBL" id="QDM42647.1"/>
    </source>
</evidence>
<evidence type="ECO:0000313" key="5">
    <source>
        <dbReference type="Proteomes" id="UP001209276"/>
    </source>
</evidence>
<sequence length="60" mass="6546">MQMTVINKEINVNMIRVLGVSSSSVLMVGDTNEIRLFSLSESPPEEPATTETTVPPKKTP</sequence>
<accession>A0AAP9DRC7</accession>
<feature type="region of interest" description="Disordered" evidence="1">
    <location>
        <begin position="38"/>
        <end position="60"/>
    </location>
</feature>
<name>A0AAP9DRC7_PANTH</name>
<reference evidence="2 5" key="2">
    <citation type="submission" date="2022-05" db="EMBL/GenBank/DDBJ databases">
        <title>Genome Sequencing of Bee-Associated Microbes.</title>
        <authorList>
            <person name="Dunlap C."/>
        </authorList>
    </citation>
    <scope>NUCLEOTIDE SEQUENCE [LARGE SCALE GENOMIC DNA]</scope>
    <source>
        <strain evidence="2 5">NRRL B-14613</strain>
    </source>
</reference>
<reference evidence="3 4" key="1">
    <citation type="submission" date="2019-07" db="EMBL/GenBank/DDBJ databases">
        <title>Paenibacillus thiaminolyticus NRRL B-4156.</title>
        <authorList>
            <person name="Hehnly C."/>
            <person name="Zhang L."/>
        </authorList>
    </citation>
    <scope>NUCLEOTIDE SEQUENCE [LARGE SCALE GENOMIC DNA]</scope>
    <source>
        <strain evidence="3 4">NRRL B-4156</strain>
    </source>
</reference>
<keyword evidence="5" id="KW-1185">Reference proteome</keyword>
<dbReference type="AlphaFoldDB" id="A0AAP9DRC7"/>
<dbReference type="RefSeq" id="WP_087440929.1">
    <property type="nucleotide sequence ID" value="NZ_CALYRD010000001.1"/>
</dbReference>
<protein>
    <submittedName>
        <fullName evidence="3">Spore gernimation protein GerPD</fullName>
    </submittedName>
</protein>
<proteinExistence type="predicted"/>
<dbReference type="GeneID" id="76995018"/>
<dbReference type="EMBL" id="CP041405">
    <property type="protein sequence ID" value="QDM42647.1"/>
    <property type="molecule type" value="Genomic_DNA"/>
</dbReference>
<dbReference type="EMBL" id="JAMDMM010000062">
    <property type="protein sequence ID" value="MCY9610642.1"/>
    <property type="molecule type" value="Genomic_DNA"/>
</dbReference>
<feature type="compositionally biased region" description="Low complexity" evidence="1">
    <location>
        <begin position="47"/>
        <end position="60"/>
    </location>
</feature>
<organism evidence="3 4">
    <name type="scientific">Paenibacillus thiaminolyticus</name>
    <name type="common">Bacillus thiaminolyticus</name>
    <dbReference type="NCBI Taxonomy" id="49283"/>
    <lineage>
        <taxon>Bacteria</taxon>
        <taxon>Bacillati</taxon>
        <taxon>Bacillota</taxon>
        <taxon>Bacilli</taxon>
        <taxon>Bacillales</taxon>
        <taxon>Paenibacillaceae</taxon>
        <taxon>Paenibacillus</taxon>
    </lineage>
</organism>
<dbReference type="Proteomes" id="UP000315377">
    <property type="component" value="Chromosome"/>
</dbReference>
<evidence type="ECO:0000313" key="4">
    <source>
        <dbReference type="Proteomes" id="UP000315377"/>
    </source>
</evidence>
<gene>
    <name evidence="3" type="ORF">FLT43_03360</name>
    <name evidence="2" type="ORF">M5W83_26180</name>
</gene>
<evidence type="ECO:0000256" key="1">
    <source>
        <dbReference type="SAM" id="MobiDB-lite"/>
    </source>
</evidence>
<evidence type="ECO:0000313" key="2">
    <source>
        <dbReference type="EMBL" id="MCY9610642.1"/>
    </source>
</evidence>
<dbReference type="Proteomes" id="UP001209276">
    <property type="component" value="Unassembled WGS sequence"/>
</dbReference>